<evidence type="ECO:0000256" key="1">
    <source>
        <dbReference type="SAM" id="SignalP"/>
    </source>
</evidence>
<dbReference type="EMBL" id="JRES01001578">
    <property type="protein sequence ID" value="KNC21818.1"/>
    <property type="molecule type" value="Genomic_DNA"/>
</dbReference>
<comment type="caution">
    <text evidence="2">The sequence shown here is derived from an EMBL/GenBank/DDBJ whole genome shotgun (WGS) entry which is preliminary data.</text>
</comment>
<proteinExistence type="predicted"/>
<reference evidence="2 3" key="1">
    <citation type="journal article" date="2015" name="Nat. Commun.">
        <title>Lucilia cuprina genome unlocks parasitic fly biology to underpin future interventions.</title>
        <authorList>
            <person name="Anstead C.A."/>
            <person name="Korhonen P.K."/>
            <person name="Young N.D."/>
            <person name="Hall R.S."/>
            <person name="Jex A.R."/>
            <person name="Murali S.C."/>
            <person name="Hughes D.S."/>
            <person name="Lee S.F."/>
            <person name="Perry T."/>
            <person name="Stroehlein A.J."/>
            <person name="Ansell B.R."/>
            <person name="Breugelmans B."/>
            <person name="Hofmann A."/>
            <person name="Qu J."/>
            <person name="Dugan S."/>
            <person name="Lee S.L."/>
            <person name="Chao H."/>
            <person name="Dinh H."/>
            <person name="Han Y."/>
            <person name="Doddapaneni H.V."/>
            <person name="Worley K.C."/>
            <person name="Muzny D.M."/>
            <person name="Ioannidis P."/>
            <person name="Waterhouse R.M."/>
            <person name="Zdobnov E.M."/>
            <person name="James P.J."/>
            <person name="Bagnall N.H."/>
            <person name="Kotze A.C."/>
            <person name="Gibbs R.A."/>
            <person name="Richards S."/>
            <person name="Batterham P."/>
            <person name="Gasser R.B."/>
        </authorList>
    </citation>
    <scope>NUCLEOTIDE SEQUENCE [LARGE SCALE GENOMIC DNA]</scope>
    <source>
        <strain evidence="2 3">LS</strain>
        <tissue evidence="2">Full body</tissue>
    </source>
</reference>
<dbReference type="Proteomes" id="UP000037069">
    <property type="component" value="Unassembled WGS sequence"/>
</dbReference>
<keyword evidence="1" id="KW-0732">Signal</keyword>
<name>A0A0L0BPA7_LUCCU</name>
<gene>
    <name evidence="2" type="ORF">FF38_03172</name>
</gene>
<evidence type="ECO:0000313" key="2">
    <source>
        <dbReference type="EMBL" id="KNC21818.1"/>
    </source>
</evidence>
<evidence type="ECO:0000313" key="3">
    <source>
        <dbReference type="Proteomes" id="UP000037069"/>
    </source>
</evidence>
<feature type="signal peptide" evidence="1">
    <location>
        <begin position="1"/>
        <end position="18"/>
    </location>
</feature>
<dbReference type="OrthoDB" id="6435838at2759"/>
<accession>A0A0L0BPA7</accession>
<organism evidence="2 3">
    <name type="scientific">Lucilia cuprina</name>
    <name type="common">Green bottle fly</name>
    <name type="synonym">Australian sheep blowfly</name>
    <dbReference type="NCBI Taxonomy" id="7375"/>
    <lineage>
        <taxon>Eukaryota</taxon>
        <taxon>Metazoa</taxon>
        <taxon>Ecdysozoa</taxon>
        <taxon>Arthropoda</taxon>
        <taxon>Hexapoda</taxon>
        <taxon>Insecta</taxon>
        <taxon>Pterygota</taxon>
        <taxon>Neoptera</taxon>
        <taxon>Endopterygota</taxon>
        <taxon>Diptera</taxon>
        <taxon>Brachycera</taxon>
        <taxon>Muscomorpha</taxon>
        <taxon>Oestroidea</taxon>
        <taxon>Calliphoridae</taxon>
        <taxon>Luciliinae</taxon>
        <taxon>Lucilia</taxon>
    </lineage>
</organism>
<feature type="chain" id="PRO_5005534977" evidence="1">
    <location>
        <begin position="19"/>
        <end position="133"/>
    </location>
</feature>
<protein>
    <submittedName>
        <fullName evidence="2">Uncharacterized protein</fullName>
    </submittedName>
</protein>
<keyword evidence="3" id="KW-1185">Reference proteome</keyword>
<sequence length="133" mass="14200">MSNVIKLFLLLALALCHAAPVEDKASPSSSSSAKPKRGLHLSLGYHAPLITSSYVAAEPTAIYHTAPVLTHEPILSHAPLISHHAPVYSHASVIQHAPLLSHTPLISHAPLIAHAPIYSSSHILPSIHSIHHY</sequence>
<dbReference type="OMA" id="THSHYVA"/>
<dbReference type="AlphaFoldDB" id="A0A0L0BPA7"/>